<protein>
    <submittedName>
        <fullName evidence="1">Uncharacterized protein</fullName>
    </submittedName>
</protein>
<dbReference type="GeneTree" id="ENSGT00980000201776"/>
<evidence type="ECO:0000313" key="1">
    <source>
        <dbReference type="Ensembl" id="ENSSAUP00010037772.1"/>
    </source>
</evidence>
<dbReference type="PANTHER" id="PTHR13333:SF7">
    <property type="entry name" value="M-AAA PROTEASE-INTERACTING PROTEIN 1, MITOCHONDRIAL"/>
    <property type="match status" value="1"/>
</dbReference>
<accession>A0A671WMD1</accession>
<organism evidence="1 2">
    <name type="scientific">Sparus aurata</name>
    <name type="common">Gilthead sea bream</name>
    <dbReference type="NCBI Taxonomy" id="8175"/>
    <lineage>
        <taxon>Eukaryota</taxon>
        <taxon>Metazoa</taxon>
        <taxon>Chordata</taxon>
        <taxon>Craniata</taxon>
        <taxon>Vertebrata</taxon>
        <taxon>Euteleostomi</taxon>
        <taxon>Actinopterygii</taxon>
        <taxon>Neopterygii</taxon>
        <taxon>Teleostei</taxon>
        <taxon>Neoteleostei</taxon>
        <taxon>Acanthomorphata</taxon>
        <taxon>Eupercaria</taxon>
        <taxon>Spariformes</taxon>
        <taxon>Sparidae</taxon>
        <taxon>Sparus</taxon>
    </lineage>
</organism>
<dbReference type="Proteomes" id="UP000472265">
    <property type="component" value="Chromosome 17"/>
</dbReference>
<reference evidence="1" key="1">
    <citation type="submission" date="2021-04" db="EMBL/GenBank/DDBJ databases">
        <authorList>
            <consortium name="Wellcome Sanger Institute Data Sharing"/>
        </authorList>
    </citation>
    <scope>NUCLEOTIDE SEQUENCE [LARGE SCALE GENOMIC DNA]</scope>
</reference>
<name>A0A671WMD1_SPAAU</name>
<reference evidence="1" key="2">
    <citation type="submission" date="2025-08" db="UniProtKB">
        <authorList>
            <consortium name="Ensembl"/>
        </authorList>
    </citation>
    <scope>IDENTIFICATION</scope>
</reference>
<dbReference type="Ensembl" id="ENSSAUT00010039783.1">
    <property type="protein sequence ID" value="ENSSAUP00010037772.1"/>
    <property type="gene ID" value="ENSSAUG00010015957.1"/>
</dbReference>
<dbReference type="GO" id="GO:0032979">
    <property type="term" value="P:protein insertion into mitochondrial inner membrane from matrix"/>
    <property type="evidence" value="ECO:0007669"/>
    <property type="project" value="TreeGrafter"/>
</dbReference>
<dbReference type="GO" id="GO:0005743">
    <property type="term" value="C:mitochondrial inner membrane"/>
    <property type="evidence" value="ECO:0007669"/>
    <property type="project" value="TreeGrafter"/>
</dbReference>
<dbReference type="AlphaFoldDB" id="A0A671WMD1"/>
<reference evidence="1" key="3">
    <citation type="submission" date="2025-09" db="UniProtKB">
        <authorList>
            <consortium name="Ensembl"/>
        </authorList>
    </citation>
    <scope>IDENTIFICATION</scope>
</reference>
<proteinExistence type="predicted"/>
<dbReference type="OMA" id="VTTVWHW"/>
<evidence type="ECO:0000313" key="2">
    <source>
        <dbReference type="Proteomes" id="UP000472265"/>
    </source>
</evidence>
<sequence>LLLPLHYILKYSQGRRLCRRRVVFAGQNHRLFCSQPPRTTESRPAISVVGIPDPITWFRCKFTMYLVELFFELDLNSAEFHSGVKQVKELQHNHTSLIQDQSVTAGRQVSMSGGGLDYLLDLDMIDYVETKCRSLTDAQRQQLAVTMEDIVFMLPEDVSVVFDQYGRKFCHVVLRFWILSTLEGPDDPEGIKIFKVAPSEDGQPQKKVVTAVYDWREMFQRVTCGWMRVHLIFNASFGGGERLKTAYLFH</sequence>
<dbReference type="PANTHER" id="PTHR13333">
    <property type="entry name" value="M-AAA PROTEASE-INTERACTING PROTEIN 1, MITOCHONDRIAL"/>
    <property type="match status" value="1"/>
</dbReference>
<dbReference type="InParanoid" id="A0A671WMD1"/>
<dbReference type="GO" id="GO:0043022">
    <property type="term" value="F:ribosome binding"/>
    <property type="evidence" value="ECO:0007669"/>
    <property type="project" value="TreeGrafter"/>
</dbReference>
<keyword evidence="2" id="KW-1185">Reference proteome</keyword>